<evidence type="ECO:0000313" key="3">
    <source>
        <dbReference type="Proteomes" id="UP000253729"/>
    </source>
</evidence>
<dbReference type="EMBL" id="KZ852036">
    <property type="protein sequence ID" value="RDH36829.1"/>
    <property type="molecule type" value="Genomic_DNA"/>
</dbReference>
<evidence type="ECO:0000313" key="2">
    <source>
        <dbReference type="EMBL" id="RDH36829.1"/>
    </source>
</evidence>
<feature type="chain" id="PRO_5017682483" evidence="1">
    <location>
        <begin position="23"/>
        <end position="129"/>
    </location>
</feature>
<dbReference type="RefSeq" id="XP_026629851.1">
    <property type="nucleotide sequence ID" value="XM_026764969.1"/>
</dbReference>
<gene>
    <name evidence="2" type="ORF">BDQ94DRAFT_136948</name>
</gene>
<name>A0A3F3QCP8_9EURO</name>
<dbReference type="GeneID" id="38133325"/>
<keyword evidence="3" id="KW-1185">Reference proteome</keyword>
<evidence type="ECO:0000256" key="1">
    <source>
        <dbReference type="SAM" id="SignalP"/>
    </source>
</evidence>
<proteinExistence type="predicted"/>
<sequence>MKPPRLFIILAILLHILPSLSSFTSPSSLRTRTPSISSCLASLLSAVPAVLNNTLRSQSNPTSPYLSFHLTSYLTSPLTLYLTSPQLSSFPPPNFVYLPFSPHNFYFSSSSTPYYLLPFFLPLQSHPSS</sequence>
<dbReference type="AlphaFoldDB" id="A0A3F3QCP8"/>
<organism evidence="2 3">
    <name type="scientific">Aspergillus welwitschiae</name>
    <dbReference type="NCBI Taxonomy" id="1341132"/>
    <lineage>
        <taxon>Eukaryota</taxon>
        <taxon>Fungi</taxon>
        <taxon>Dikarya</taxon>
        <taxon>Ascomycota</taxon>
        <taxon>Pezizomycotina</taxon>
        <taxon>Eurotiomycetes</taxon>
        <taxon>Eurotiomycetidae</taxon>
        <taxon>Eurotiales</taxon>
        <taxon>Aspergillaceae</taxon>
        <taxon>Aspergillus</taxon>
        <taxon>Aspergillus subgen. Circumdati</taxon>
    </lineage>
</organism>
<accession>A0A3F3QCP8</accession>
<reference evidence="2 3" key="1">
    <citation type="submission" date="2018-07" db="EMBL/GenBank/DDBJ databases">
        <title>The genomes of Aspergillus section Nigri reveals drivers in fungal speciation.</title>
        <authorList>
            <consortium name="DOE Joint Genome Institute"/>
            <person name="Vesth T.C."/>
            <person name="Nybo J."/>
            <person name="Theobald S."/>
            <person name="Brandl J."/>
            <person name="Frisvad J.C."/>
            <person name="Nielsen K.F."/>
            <person name="Lyhne E.K."/>
            <person name="Kogle M.E."/>
            <person name="Kuo A."/>
            <person name="Riley R."/>
            <person name="Clum A."/>
            <person name="Nolan M."/>
            <person name="Lipzen A."/>
            <person name="Salamov A."/>
            <person name="Henrissat B."/>
            <person name="Wiebenga A."/>
            <person name="De vries R.P."/>
            <person name="Grigoriev I.V."/>
            <person name="Mortensen U.H."/>
            <person name="Andersen M.R."/>
            <person name="Baker S.E."/>
        </authorList>
    </citation>
    <scope>NUCLEOTIDE SEQUENCE [LARGE SCALE GENOMIC DNA]</scope>
    <source>
        <strain evidence="2 3">CBS 139.54b</strain>
    </source>
</reference>
<feature type="signal peptide" evidence="1">
    <location>
        <begin position="1"/>
        <end position="22"/>
    </location>
</feature>
<protein>
    <submittedName>
        <fullName evidence="2">Uncharacterized protein</fullName>
    </submittedName>
</protein>
<keyword evidence="1" id="KW-0732">Signal</keyword>
<dbReference type="Proteomes" id="UP000253729">
    <property type="component" value="Unassembled WGS sequence"/>
</dbReference>